<evidence type="ECO:0000256" key="1">
    <source>
        <dbReference type="ARBA" id="ARBA00007381"/>
    </source>
</evidence>
<keyword evidence="3 4" id="KW-0067">ATP-binding</keyword>
<dbReference type="InterPro" id="IPR043129">
    <property type="entry name" value="ATPase_NBD"/>
</dbReference>
<evidence type="ECO:0000256" key="3">
    <source>
        <dbReference type="ARBA" id="ARBA00022840"/>
    </source>
</evidence>
<dbReference type="PANTHER" id="PTHR19375">
    <property type="entry name" value="HEAT SHOCK PROTEIN 70KDA"/>
    <property type="match status" value="1"/>
</dbReference>
<dbReference type="Proteomes" id="UP000887578">
    <property type="component" value="Unplaced"/>
</dbReference>
<dbReference type="InterPro" id="IPR018181">
    <property type="entry name" value="Heat_shock_70_CS"/>
</dbReference>
<accession>A0A914PKK0</accession>
<name>A0A914PKK0_9BILA</name>
<dbReference type="SUPFAM" id="SSF53067">
    <property type="entry name" value="Actin-like ATPase domain"/>
    <property type="match status" value="2"/>
</dbReference>
<evidence type="ECO:0000313" key="6">
    <source>
        <dbReference type="WBParaSite" id="PDA_v2.g18942.t1"/>
    </source>
</evidence>
<comment type="similarity">
    <text evidence="1 4">Belongs to the heat shock protein 70 family.</text>
</comment>
<sequence>MSPYYNNLLSACLPINKKFAVTLSVDENQFLDLDIKFLEKIKPKSRKTKYSLPQKFTLGQINPEKVPYAFGIDLGTTRCCAAVNRRNGIETVALDNMGERLLPSYVAFDEEKEKCGQIVINRLRNHAKSSVFDSKRIIGKKFEDINIDQSWTFEVIQDKKSLMLQHSTNILEQLTNKLMLILKALENNDTFTKSETTIGTRLIPPEYIASVLLEHIKEKVEEFEGSRKARVMITIPSTFTDSQKDSTCVAAILAGFDVVDFMPEPVAAAFGYLIEQPRTDHNFTFLLFDLGGGTLDICIFKFERNQIEILSQNGNQNLGGRDFDNVLINFFSQKLFYDYGINDFGSKKYKLMLECQKIKEILSTCDEAFLEIDEIVFSIEETIKIARREFEELSTELLEKIKTCVIYSLKECELKAENIDKILLVGGGSRMPMIKELLRNLFPNSEHLCAKHPEEIVAVGAAYYSCYLASLLIEDKKLLELTEYQYESEEENEEEIASDEVMIGFLRSK</sequence>
<keyword evidence="2 4" id="KW-0547">Nucleotide-binding</keyword>
<dbReference type="WBParaSite" id="PDA_v2.g18942.t1">
    <property type="protein sequence ID" value="PDA_v2.g18942.t1"/>
    <property type="gene ID" value="PDA_v2.g18942"/>
</dbReference>
<dbReference type="GO" id="GO:0005524">
    <property type="term" value="F:ATP binding"/>
    <property type="evidence" value="ECO:0007669"/>
    <property type="project" value="UniProtKB-KW"/>
</dbReference>
<dbReference type="PROSITE" id="PS00297">
    <property type="entry name" value="HSP70_1"/>
    <property type="match status" value="1"/>
</dbReference>
<dbReference type="Gene3D" id="3.30.30.30">
    <property type="match status" value="1"/>
</dbReference>
<evidence type="ECO:0000256" key="2">
    <source>
        <dbReference type="ARBA" id="ARBA00022741"/>
    </source>
</evidence>
<evidence type="ECO:0000256" key="4">
    <source>
        <dbReference type="RuleBase" id="RU003322"/>
    </source>
</evidence>
<dbReference type="Gene3D" id="3.30.420.40">
    <property type="match status" value="2"/>
</dbReference>
<reference evidence="6" key="1">
    <citation type="submission" date="2022-11" db="UniProtKB">
        <authorList>
            <consortium name="WormBaseParasite"/>
        </authorList>
    </citation>
    <scope>IDENTIFICATION</scope>
</reference>
<dbReference type="InterPro" id="IPR013126">
    <property type="entry name" value="Hsp_70_fam"/>
</dbReference>
<keyword evidence="5" id="KW-1185">Reference proteome</keyword>
<dbReference type="Pfam" id="PF00012">
    <property type="entry name" value="HSP70"/>
    <property type="match status" value="1"/>
</dbReference>
<evidence type="ECO:0000313" key="5">
    <source>
        <dbReference type="Proteomes" id="UP000887578"/>
    </source>
</evidence>
<organism evidence="5 6">
    <name type="scientific">Panagrolaimus davidi</name>
    <dbReference type="NCBI Taxonomy" id="227884"/>
    <lineage>
        <taxon>Eukaryota</taxon>
        <taxon>Metazoa</taxon>
        <taxon>Ecdysozoa</taxon>
        <taxon>Nematoda</taxon>
        <taxon>Chromadorea</taxon>
        <taxon>Rhabditida</taxon>
        <taxon>Tylenchina</taxon>
        <taxon>Panagrolaimomorpha</taxon>
        <taxon>Panagrolaimoidea</taxon>
        <taxon>Panagrolaimidae</taxon>
        <taxon>Panagrolaimus</taxon>
    </lineage>
</organism>
<dbReference type="Gene3D" id="3.90.640.10">
    <property type="entry name" value="Actin, Chain A, domain 4"/>
    <property type="match status" value="1"/>
</dbReference>
<dbReference type="GO" id="GO:0006950">
    <property type="term" value="P:response to stress"/>
    <property type="evidence" value="ECO:0007669"/>
    <property type="project" value="UniProtKB-ARBA"/>
</dbReference>
<proteinExistence type="inferred from homology"/>
<dbReference type="AlphaFoldDB" id="A0A914PKK0"/>
<protein>
    <submittedName>
        <fullName evidence="6">Uncharacterized protein</fullName>
    </submittedName>
</protein>
<dbReference type="PROSITE" id="PS01036">
    <property type="entry name" value="HSP70_3"/>
    <property type="match status" value="1"/>
</dbReference>
<dbReference type="GO" id="GO:0140662">
    <property type="term" value="F:ATP-dependent protein folding chaperone"/>
    <property type="evidence" value="ECO:0007669"/>
    <property type="project" value="InterPro"/>
</dbReference>
<dbReference type="PRINTS" id="PR00301">
    <property type="entry name" value="HEATSHOCK70"/>
</dbReference>